<comment type="caution">
    <text evidence="3">The sequence shown here is derived from an EMBL/GenBank/DDBJ whole genome shotgun (WGS) entry which is preliminary data.</text>
</comment>
<dbReference type="Gene3D" id="3.50.50.60">
    <property type="entry name" value="FAD/NAD(P)-binding domain"/>
    <property type="match status" value="1"/>
</dbReference>
<reference evidence="3 4" key="1">
    <citation type="submission" date="2013-09" db="EMBL/GenBank/DDBJ databases">
        <title>Whole genome shotgun sequence of Vibrio ezurae NBRC 102218.</title>
        <authorList>
            <person name="Yoshida I."/>
            <person name="Hosoyama A."/>
            <person name="Numata M."/>
            <person name="Hashimoto M."/>
            <person name="Hosoyama Y."/>
            <person name="Tsuchikane K."/>
            <person name="Noguchi M."/>
            <person name="Hirakata S."/>
            <person name="Ichikawa N."/>
            <person name="Ohji S."/>
            <person name="Yamazoe A."/>
            <person name="Fujita N."/>
        </authorList>
    </citation>
    <scope>NUCLEOTIDE SEQUENCE [LARGE SCALE GENOMIC DNA]</scope>
    <source>
        <strain evidence="3 4">NBRC 102218</strain>
    </source>
</reference>
<evidence type="ECO:0000313" key="4">
    <source>
        <dbReference type="Proteomes" id="UP000016562"/>
    </source>
</evidence>
<keyword evidence="1" id="KW-0560">Oxidoreductase</keyword>
<name>U3CQR4_9VIBR</name>
<dbReference type="RefSeq" id="WP_021714141.1">
    <property type="nucleotide sequence ID" value="NZ_BATM01000036.1"/>
</dbReference>
<organism evidence="3 4">
    <name type="scientific">Vibrio ezurae NBRC 102218</name>
    <dbReference type="NCBI Taxonomy" id="1219080"/>
    <lineage>
        <taxon>Bacteria</taxon>
        <taxon>Pseudomonadati</taxon>
        <taxon>Pseudomonadota</taxon>
        <taxon>Gammaproteobacteria</taxon>
        <taxon>Vibrionales</taxon>
        <taxon>Vibrionaceae</taxon>
        <taxon>Vibrio</taxon>
    </lineage>
</organism>
<dbReference type="GO" id="GO:0016491">
    <property type="term" value="F:oxidoreductase activity"/>
    <property type="evidence" value="ECO:0007669"/>
    <property type="project" value="UniProtKB-KW"/>
</dbReference>
<evidence type="ECO:0000256" key="1">
    <source>
        <dbReference type="ARBA" id="ARBA00023002"/>
    </source>
</evidence>
<evidence type="ECO:0000259" key="2">
    <source>
        <dbReference type="Pfam" id="PF01266"/>
    </source>
</evidence>
<feature type="domain" description="FAD dependent oxidoreductase" evidence="2">
    <location>
        <begin position="10"/>
        <end position="42"/>
    </location>
</feature>
<dbReference type="OrthoDB" id="1401001at2"/>
<dbReference type="PANTHER" id="PTHR43747:SF5">
    <property type="entry name" value="FAD-BINDING DOMAIN-CONTAINING PROTEIN"/>
    <property type="match status" value="1"/>
</dbReference>
<keyword evidence="4" id="KW-1185">Reference proteome</keyword>
<accession>U3CQR4</accession>
<dbReference type="InterPro" id="IPR036188">
    <property type="entry name" value="FAD/NAD-bd_sf"/>
</dbReference>
<dbReference type="EMBL" id="BATM01000036">
    <property type="protein sequence ID" value="GAD80433.1"/>
    <property type="molecule type" value="Genomic_DNA"/>
</dbReference>
<protein>
    <recommendedName>
        <fullName evidence="2">FAD dependent oxidoreductase domain-containing protein</fullName>
    </recommendedName>
</protein>
<dbReference type="InterPro" id="IPR006076">
    <property type="entry name" value="FAD-dep_OxRdtase"/>
</dbReference>
<proteinExistence type="predicted"/>
<dbReference type="Proteomes" id="UP000016562">
    <property type="component" value="Unassembled WGS sequence"/>
</dbReference>
<gene>
    <name evidence="3" type="ORF">VEZ01S_36_00230</name>
</gene>
<dbReference type="PANTHER" id="PTHR43747">
    <property type="entry name" value="FAD-BINDING PROTEIN"/>
    <property type="match status" value="1"/>
</dbReference>
<dbReference type="SUPFAM" id="SSF51905">
    <property type="entry name" value="FAD/NAD(P)-binding domain"/>
    <property type="match status" value="1"/>
</dbReference>
<dbReference type="STRING" id="1219080.VEZ01S_36_00230"/>
<dbReference type="Pfam" id="PF01266">
    <property type="entry name" value="DAO"/>
    <property type="match status" value="1"/>
</dbReference>
<dbReference type="InterPro" id="IPR050816">
    <property type="entry name" value="Flavin-dep_Halogenase_NPB"/>
</dbReference>
<dbReference type="AlphaFoldDB" id="U3CQR4"/>
<evidence type="ECO:0000313" key="3">
    <source>
        <dbReference type="EMBL" id="GAD80433.1"/>
    </source>
</evidence>
<dbReference type="eggNOG" id="COG0665">
    <property type="taxonomic scope" value="Bacteria"/>
</dbReference>
<sequence length="492" mass="54596">MAEQVQTSLRVAVIGGGIAGSTAALHLAEQGIDVTLIEQSDGLVNGPPICHLHAGGNLYREISQQQCTALLKQSIETVRLFPYAVNARPTVIATPLTDSNEPDALLPRLSVIKQSYQSLVSQDPLNAVLGEPDQYYSQYSREQLEALRDHKQPNNPSSHDDWMIPFAQFVDLDKLKYPVVVVQEFGLSVFRLAASVTLTLEHHPHAHLKMGCRLEDARYENNQWHLTYQPKQGEKQHVVVDYLVNATGYKTGTIDDLTKQSQKRFVEFKSAFITHWENTGIHWPEVIFHGERGTPQGMAQLTPYSNGYFQVHGMTESITLFDKGLVASEAPSSQPRLPSDLEAKITQGWPEMAIQQRTQNAIEHMTQHIPTFSKASVGGKPLFGAQQIPGEDPSLRVADVSFTQNNYARIELVKASSAYQAARKIKQQLQDLSSAEQTLTASEMSSRITIEQAHPYLSTLSLEKIEMRAKALARDRGYPEALAIQTGTASDS</sequence>